<protein>
    <submittedName>
        <fullName evidence="1">Haemagglutination activity domain-containing protein</fullName>
    </submittedName>
</protein>
<organism evidence="1 2">
    <name type="scientific">Paraburkholderia tuberum</name>
    <dbReference type="NCBI Taxonomy" id="157910"/>
    <lineage>
        <taxon>Bacteria</taxon>
        <taxon>Pseudomonadati</taxon>
        <taxon>Pseudomonadota</taxon>
        <taxon>Betaproteobacteria</taxon>
        <taxon>Burkholderiales</taxon>
        <taxon>Burkholderiaceae</taxon>
        <taxon>Paraburkholderia</taxon>
    </lineage>
</organism>
<dbReference type="RefSeq" id="WP_176078959.1">
    <property type="nucleotide sequence ID" value="NZ_FNKX01000002.1"/>
</dbReference>
<keyword evidence="2" id="KW-1185">Reference proteome</keyword>
<reference evidence="2" key="1">
    <citation type="submission" date="2016-10" db="EMBL/GenBank/DDBJ databases">
        <authorList>
            <person name="Varghese N."/>
            <person name="Submissions S."/>
        </authorList>
    </citation>
    <scope>NUCLEOTIDE SEQUENCE [LARGE SCALE GENOMIC DNA]</scope>
    <source>
        <strain evidence="2">DUS833</strain>
    </source>
</reference>
<dbReference type="Proteomes" id="UP000199365">
    <property type="component" value="Unassembled WGS sequence"/>
</dbReference>
<accession>A0A1H1JGN4</accession>
<evidence type="ECO:0000313" key="1">
    <source>
        <dbReference type="EMBL" id="SDR49090.1"/>
    </source>
</evidence>
<sequence length="223" mass="23242">MSRHSSRLAIQSPPIPRNGLSFSLAYAGAALIAPRSRPSAWNRVLRPLTLALWVPLALAAWCVPMAHAAGPLPQGGAFVRGQGAMTSGTTSLTIDQSSSRGVIDWHSFSIGNGNTVAFNNGSGATLNPAPTLFIWIVRTAITYIDCISLAPGAWGLGPGASISIRSKSAHLILARLQVSSGCMRAARPCSSSRIDSLGDGAEAGGISSLDINSIWSIYKQSDC</sequence>
<dbReference type="InterPro" id="IPR012334">
    <property type="entry name" value="Pectin_lyas_fold"/>
</dbReference>
<dbReference type="Gene3D" id="2.160.20.10">
    <property type="entry name" value="Single-stranded right-handed beta-helix, Pectin lyase-like"/>
    <property type="match status" value="1"/>
</dbReference>
<dbReference type="InterPro" id="IPR011050">
    <property type="entry name" value="Pectin_lyase_fold/virulence"/>
</dbReference>
<dbReference type="SUPFAM" id="SSF51126">
    <property type="entry name" value="Pectin lyase-like"/>
    <property type="match status" value="1"/>
</dbReference>
<evidence type="ECO:0000313" key="2">
    <source>
        <dbReference type="Proteomes" id="UP000199365"/>
    </source>
</evidence>
<gene>
    <name evidence="1" type="ORF">SAMN05445850_4802</name>
</gene>
<name>A0A1H1JGN4_9BURK</name>
<proteinExistence type="predicted"/>
<dbReference type="AlphaFoldDB" id="A0A1H1JGN4"/>
<dbReference type="EMBL" id="FNKX01000002">
    <property type="protein sequence ID" value="SDR49090.1"/>
    <property type="molecule type" value="Genomic_DNA"/>
</dbReference>
<dbReference type="STRING" id="157910.SAMN05445850_4802"/>